<dbReference type="PANTHER" id="PTHR15032">
    <property type="entry name" value="N-ACYL-PHOSPHATIDYLETHANOLAMINE-HYDROLYZING PHOSPHOLIPASE D"/>
    <property type="match status" value="1"/>
</dbReference>
<feature type="region of interest" description="Disordered" evidence="1">
    <location>
        <begin position="27"/>
        <end position="49"/>
    </location>
</feature>
<name>A0A918U7W9_9NEIS</name>
<protein>
    <submittedName>
        <fullName evidence="3">MBL fold metallo-hydrolase</fullName>
    </submittedName>
</protein>
<dbReference type="SUPFAM" id="SSF56281">
    <property type="entry name" value="Metallo-hydrolase/oxidoreductase"/>
    <property type="match status" value="1"/>
</dbReference>
<evidence type="ECO:0000256" key="1">
    <source>
        <dbReference type="SAM" id="MobiDB-lite"/>
    </source>
</evidence>
<dbReference type="PANTHER" id="PTHR15032:SF4">
    <property type="entry name" value="N-ACYL-PHOSPHATIDYLETHANOLAMINE-HYDROLYZING PHOSPHOLIPASE D"/>
    <property type="match status" value="1"/>
</dbReference>
<dbReference type="InterPro" id="IPR001279">
    <property type="entry name" value="Metallo-B-lactamas"/>
</dbReference>
<evidence type="ECO:0000259" key="2">
    <source>
        <dbReference type="Pfam" id="PF12706"/>
    </source>
</evidence>
<dbReference type="AlphaFoldDB" id="A0A918U7W9"/>
<dbReference type="Proteomes" id="UP000645257">
    <property type="component" value="Unassembled WGS sequence"/>
</dbReference>
<sequence length="350" mass="39279">MALRNGLAALTEWLTGNPHRNVHYNPDRGHHTPSGFRNNYPHGGPGPGDLARWRRERKAAGLPKPPLDDLSCLPADLGFLQANRGERAVTFIGHVTLLWQTAGLNLLTDPVFSERCSPLPFAGPRRHQPPGVALDALPHINAVLLSHNHYDHLDRASVRRLAAQKDGPPRFFVPLGMDAWFRANLPLLPADHIIALDWWESAAIGEVALTFVPVQHWSARTPFDRNATLWGGWIIGDRDWRAFFSGDLGDSRDIDDIAARFAPFDFCALGIGAYEPRWFMKNQHINPFEAVDIHRRLRSRESLGIHWGTFELTDESLDEPPRELARARAAAGIGENEFYVLRPGQTRRLG</sequence>
<proteinExistence type="predicted"/>
<feature type="domain" description="Metallo-beta-lactamase" evidence="2">
    <location>
        <begin position="105"/>
        <end position="307"/>
    </location>
</feature>
<dbReference type="Gene3D" id="3.60.15.10">
    <property type="entry name" value="Ribonuclease Z/Hydroxyacylglutathione hydrolase-like"/>
    <property type="match status" value="1"/>
</dbReference>
<evidence type="ECO:0000313" key="4">
    <source>
        <dbReference type="Proteomes" id="UP000645257"/>
    </source>
</evidence>
<organism evidence="3 4">
    <name type="scientific">Paludibacterium paludis</name>
    <dbReference type="NCBI Taxonomy" id="1225769"/>
    <lineage>
        <taxon>Bacteria</taxon>
        <taxon>Pseudomonadati</taxon>
        <taxon>Pseudomonadota</taxon>
        <taxon>Betaproteobacteria</taxon>
        <taxon>Neisseriales</taxon>
        <taxon>Chromobacteriaceae</taxon>
        <taxon>Paludibacterium</taxon>
    </lineage>
</organism>
<dbReference type="InterPro" id="IPR036866">
    <property type="entry name" value="RibonucZ/Hydroxyglut_hydro"/>
</dbReference>
<gene>
    <name evidence="3" type="ORF">GCM10011289_06240</name>
</gene>
<reference evidence="3" key="1">
    <citation type="journal article" date="2014" name="Int. J. Syst. Evol. Microbiol.">
        <title>Complete genome sequence of Corynebacterium casei LMG S-19264T (=DSM 44701T), isolated from a smear-ripened cheese.</title>
        <authorList>
            <consortium name="US DOE Joint Genome Institute (JGI-PGF)"/>
            <person name="Walter F."/>
            <person name="Albersmeier A."/>
            <person name="Kalinowski J."/>
            <person name="Ruckert C."/>
        </authorList>
    </citation>
    <scope>NUCLEOTIDE SEQUENCE</scope>
    <source>
        <strain evidence="3">KCTC 32182</strain>
    </source>
</reference>
<accession>A0A918U7W9</accession>
<dbReference type="GO" id="GO:0005737">
    <property type="term" value="C:cytoplasm"/>
    <property type="evidence" value="ECO:0007669"/>
    <property type="project" value="TreeGrafter"/>
</dbReference>
<dbReference type="EMBL" id="BMYX01000002">
    <property type="protein sequence ID" value="GGY06470.1"/>
    <property type="molecule type" value="Genomic_DNA"/>
</dbReference>
<evidence type="ECO:0000313" key="3">
    <source>
        <dbReference type="EMBL" id="GGY06470.1"/>
    </source>
</evidence>
<comment type="caution">
    <text evidence="3">The sequence shown here is derived from an EMBL/GenBank/DDBJ whole genome shotgun (WGS) entry which is preliminary data.</text>
</comment>
<dbReference type="RefSeq" id="WP_189531099.1">
    <property type="nucleotide sequence ID" value="NZ_BMYX01000002.1"/>
</dbReference>
<dbReference type="Pfam" id="PF12706">
    <property type="entry name" value="Lactamase_B_2"/>
    <property type="match status" value="1"/>
</dbReference>
<keyword evidence="4" id="KW-1185">Reference proteome</keyword>
<reference evidence="3" key="2">
    <citation type="submission" date="2020-09" db="EMBL/GenBank/DDBJ databases">
        <authorList>
            <person name="Sun Q."/>
            <person name="Kim S."/>
        </authorList>
    </citation>
    <scope>NUCLEOTIDE SEQUENCE</scope>
    <source>
        <strain evidence="3">KCTC 32182</strain>
    </source>
</reference>